<dbReference type="KEGG" id="pco:PHACADRAFT_73323"/>
<dbReference type="OrthoDB" id="5599163at2759"/>
<protein>
    <submittedName>
        <fullName evidence="1">Uncharacterized protein</fullName>
    </submittedName>
</protein>
<dbReference type="HOGENOM" id="CLU_161748_0_0_1"/>
<proteinExistence type="predicted"/>
<dbReference type="Proteomes" id="UP000008370">
    <property type="component" value="Unassembled WGS sequence"/>
</dbReference>
<dbReference type="InParanoid" id="K5UGI6"/>
<feature type="non-terminal residue" evidence="1">
    <location>
        <position position="118"/>
    </location>
</feature>
<gene>
    <name evidence="1" type="ORF">PHACADRAFT_73323</name>
</gene>
<keyword evidence="2" id="KW-1185">Reference proteome</keyword>
<sequence>MVKFLETLDDDDTVICMDGGQLFSANQKLGTPAVFGAYKRVDRKVKPVPAVFPEDARVTRQFPEDPLASLVPLPKQPPEFVPNGGRLTQEYLDEMNINSKEFLWPEEEKLFKHVLQIH</sequence>
<evidence type="ECO:0000313" key="1">
    <source>
        <dbReference type="EMBL" id="EKM48591.1"/>
    </source>
</evidence>
<accession>K5UGI6</accession>
<dbReference type="GeneID" id="18920284"/>
<name>K5UGI6_PHACS</name>
<dbReference type="EMBL" id="JH930902">
    <property type="protein sequence ID" value="EKM48591.1"/>
    <property type="molecule type" value="Genomic_DNA"/>
</dbReference>
<evidence type="ECO:0000313" key="2">
    <source>
        <dbReference type="Proteomes" id="UP000008370"/>
    </source>
</evidence>
<dbReference type="AlphaFoldDB" id="K5UGI6"/>
<reference evidence="1 2" key="1">
    <citation type="journal article" date="2012" name="BMC Genomics">
        <title>Comparative genomics of the white-rot fungi, Phanerochaete carnosa and P. chrysosporium, to elucidate the genetic basis of the distinct wood types they colonize.</title>
        <authorList>
            <person name="Suzuki H."/>
            <person name="MacDonald J."/>
            <person name="Syed K."/>
            <person name="Salamov A."/>
            <person name="Hori C."/>
            <person name="Aerts A."/>
            <person name="Henrissat B."/>
            <person name="Wiebenga A."/>
            <person name="vanKuyk P.A."/>
            <person name="Barry K."/>
            <person name="Lindquist E."/>
            <person name="LaButti K."/>
            <person name="Lapidus A."/>
            <person name="Lucas S."/>
            <person name="Coutinho P."/>
            <person name="Gong Y."/>
            <person name="Samejima M."/>
            <person name="Mahadevan R."/>
            <person name="Abou-Zaid M."/>
            <person name="de Vries R.P."/>
            <person name="Igarashi K."/>
            <person name="Yadav J.S."/>
            <person name="Grigoriev I.V."/>
            <person name="Master E.R."/>
        </authorList>
    </citation>
    <scope>NUCLEOTIDE SEQUENCE [LARGE SCALE GENOMIC DNA]</scope>
    <source>
        <strain evidence="1 2">HHB-10118-sp</strain>
    </source>
</reference>
<organism evidence="1 2">
    <name type="scientific">Phanerochaete carnosa (strain HHB-10118-sp)</name>
    <name type="common">White-rot fungus</name>
    <name type="synonym">Peniophora carnosa</name>
    <dbReference type="NCBI Taxonomy" id="650164"/>
    <lineage>
        <taxon>Eukaryota</taxon>
        <taxon>Fungi</taxon>
        <taxon>Dikarya</taxon>
        <taxon>Basidiomycota</taxon>
        <taxon>Agaricomycotina</taxon>
        <taxon>Agaricomycetes</taxon>
        <taxon>Polyporales</taxon>
        <taxon>Phanerochaetaceae</taxon>
        <taxon>Phanerochaete</taxon>
    </lineage>
</organism>
<dbReference type="RefSeq" id="XP_007402859.1">
    <property type="nucleotide sequence ID" value="XM_007402797.1"/>
</dbReference>